<evidence type="ECO:0000259" key="10">
    <source>
        <dbReference type="Pfam" id="PF13375"/>
    </source>
</evidence>
<dbReference type="Gene3D" id="1.10.1060.10">
    <property type="entry name" value="Alpha-helical ferredoxin"/>
    <property type="match status" value="1"/>
</dbReference>
<dbReference type="GO" id="GO:0009055">
    <property type="term" value="F:electron transfer activity"/>
    <property type="evidence" value="ECO:0007669"/>
    <property type="project" value="InterPro"/>
</dbReference>
<keyword evidence="6" id="KW-0408">Iron</keyword>
<dbReference type="OrthoDB" id="9767754at2"/>
<evidence type="ECO:0000256" key="2">
    <source>
        <dbReference type="ARBA" id="ARBA00022485"/>
    </source>
</evidence>
<dbReference type="InterPro" id="IPR019554">
    <property type="entry name" value="Soluble_ligand-bd"/>
</dbReference>
<evidence type="ECO:0000256" key="6">
    <source>
        <dbReference type="ARBA" id="ARBA00023004"/>
    </source>
</evidence>
<gene>
    <name evidence="11" type="ORF">BR63_18140</name>
</gene>
<dbReference type="PANTHER" id="PTHR43034">
    <property type="entry name" value="ION-TRANSLOCATING OXIDOREDUCTASE COMPLEX SUBUNIT C"/>
    <property type="match status" value="1"/>
</dbReference>
<dbReference type="KEGG" id="tfr:BR63_18140"/>
<dbReference type="InterPro" id="IPR011538">
    <property type="entry name" value="Nuo51_FMN-bd"/>
</dbReference>
<keyword evidence="4" id="KW-0677">Repeat</keyword>
<dbReference type="Gene3D" id="3.40.50.11540">
    <property type="entry name" value="NADH-ubiquinone oxidoreductase 51kDa subunit"/>
    <property type="match status" value="1"/>
</dbReference>
<reference evidence="11 12" key="1">
    <citation type="journal article" date="2019" name="Front. Microbiol.">
        <title>Thermoanaerosceptrum fracticalcis gen. nov. sp. nov., a Novel Fumarate-Fermenting Microorganism From a Deep Fractured Carbonate Aquifer of the US Great Basin.</title>
        <authorList>
            <person name="Hamilton-Brehm S.D."/>
            <person name="Stewart L.E."/>
            <person name="Zavarin M."/>
            <person name="Caldwell M."/>
            <person name="Lawson P.A."/>
            <person name="Onstott T.C."/>
            <person name="Grzymski J."/>
            <person name="Neveux I."/>
            <person name="Lollar B.S."/>
            <person name="Russell C.E."/>
            <person name="Moser D.P."/>
        </authorList>
    </citation>
    <scope>NUCLEOTIDE SEQUENCE [LARGE SCALE GENOMIC DNA]</scope>
    <source>
        <strain evidence="11 12">DRI-13</strain>
    </source>
</reference>
<evidence type="ECO:0000256" key="7">
    <source>
        <dbReference type="ARBA" id="ARBA00023014"/>
    </source>
</evidence>
<dbReference type="Pfam" id="PF13534">
    <property type="entry name" value="Fer4_17"/>
    <property type="match status" value="1"/>
</dbReference>
<keyword evidence="5" id="KW-0249">Electron transport</keyword>
<dbReference type="InterPro" id="IPR026902">
    <property type="entry name" value="RnfC_N"/>
</dbReference>
<keyword evidence="1" id="KW-0813">Transport</keyword>
<dbReference type="InterPro" id="IPR017054">
    <property type="entry name" value="PduS"/>
</dbReference>
<protein>
    <submittedName>
        <fullName evidence="11">Electron transport complex protein RnfC</fullName>
    </submittedName>
</protein>
<dbReference type="Pfam" id="PF01512">
    <property type="entry name" value="Complex1_51K"/>
    <property type="match status" value="1"/>
</dbReference>
<evidence type="ECO:0000313" key="11">
    <source>
        <dbReference type="EMBL" id="QNB48013.1"/>
    </source>
</evidence>
<evidence type="ECO:0000256" key="1">
    <source>
        <dbReference type="ARBA" id="ARBA00022448"/>
    </source>
</evidence>
<evidence type="ECO:0000256" key="4">
    <source>
        <dbReference type="ARBA" id="ARBA00022737"/>
    </source>
</evidence>
<dbReference type="InterPro" id="IPR037225">
    <property type="entry name" value="Nuo51_FMN-bd_sf"/>
</dbReference>
<dbReference type="InterPro" id="IPR010208">
    <property type="entry name" value="Ion_transpt_RnfC/RsxC"/>
</dbReference>
<evidence type="ECO:0000256" key="5">
    <source>
        <dbReference type="ARBA" id="ARBA00022982"/>
    </source>
</evidence>
<dbReference type="Pfam" id="PF10531">
    <property type="entry name" value="SLBB"/>
    <property type="match status" value="1"/>
</dbReference>
<dbReference type="Pfam" id="PF13375">
    <property type="entry name" value="RnfC_N"/>
    <property type="match status" value="1"/>
</dbReference>
<dbReference type="Proteomes" id="UP000515847">
    <property type="component" value="Chromosome"/>
</dbReference>
<dbReference type="PANTHER" id="PTHR43034:SF2">
    <property type="entry name" value="ION-TRANSLOCATING OXIDOREDUCTASE COMPLEX SUBUNIT C"/>
    <property type="match status" value="1"/>
</dbReference>
<keyword evidence="7" id="KW-0411">Iron-sulfur</keyword>
<feature type="domain" description="RnfC Barrel sandwich hybrid" evidence="10">
    <location>
        <begin position="373"/>
        <end position="431"/>
    </location>
</feature>
<keyword evidence="2" id="KW-0004">4Fe-4S</keyword>
<proteinExistence type="predicted"/>
<keyword evidence="12" id="KW-1185">Reference proteome</keyword>
<sequence length="438" mass="47014">MTDLLAQVKEAGVVGAGGAGFPTHIKLNARVEYVLVNGAECEPLLRANQQMLAKYAQELWQALRLVVEHTGARKGIIALKIKYEQARAALESCQPREGVYGIHLLDDFYPAGDEHVLVHEVTGRIVPEGGIPLKVGCVVINVETLLNVLGAVRGVPVTHKFVTVTGAVRKPLTASVPLGTRISALLELAGGSLIEKYGIIEGGPMMGKAVAAGDVVTKTTGGVIVLPVHHPLLQHKNESVRLNILRARAACCQCRICTDLCPRYLLGHGLEPHKIMRALGAGSLTKELTQAFLCSECGACDKFACPMGLSPRQLNSMLKQEMGKAGIRNPHGRNELKPEASRGWHKIPSNRLIARLGLEAYNVPAPLLEIEVNPQEVILPLQQHLGQPARPVVQAGEKVDRGQLIGTIPDHNAVGANLHASIRGIVESVTSSITIKRL</sequence>
<evidence type="ECO:0000256" key="3">
    <source>
        <dbReference type="ARBA" id="ARBA00022723"/>
    </source>
</evidence>
<feature type="domain" description="Soluble ligand binding" evidence="9">
    <location>
        <begin position="162"/>
        <end position="207"/>
    </location>
</feature>
<dbReference type="SUPFAM" id="SSF142984">
    <property type="entry name" value="Nqo1 middle domain-like"/>
    <property type="match status" value="1"/>
</dbReference>
<name>A0A7G6E7F9_THEFR</name>
<dbReference type="EMBL" id="CP045798">
    <property type="protein sequence ID" value="QNB48013.1"/>
    <property type="molecule type" value="Genomic_DNA"/>
</dbReference>
<dbReference type="SUPFAM" id="SSF142019">
    <property type="entry name" value="Nqo1 FMN-binding domain-like"/>
    <property type="match status" value="1"/>
</dbReference>
<keyword evidence="3" id="KW-0479">Metal-binding</keyword>
<dbReference type="RefSeq" id="WP_034420505.1">
    <property type="nucleotide sequence ID" value="NZ_CP045798.1"/>
</dbReference>
<organism evidence="11 12">
    <name type="scientific">Thermanaerosceptrum fracticalcis</name>
    <dbReference type="NCBI Taxonomy" id="1712410"/>
    <lineage>
        <taxon>Bacteria</taxon>
        <taxon>Bacillati</taxon>
        <taxon>Bacillota</taxon>
        <taxon>Clostridia</taxon>
        <taxon>Eubacteriales</taxon>
        <taxon>Peptococcaceae</taxon>
        <taxon>Thermanaerosceptrum</taxon>
    </lineage>
</organism>
<dbReference type="GO" id="GO:0016020">
    <property type="term" value="C:membrane"/>
    <property type="evidence" value="ECO:0007669"/>
    <property type="project" value="InterPro"/>
</dbReference>
<evidence type="ECO:0000259" key="8">
    <source>
        <dbReference type="Pfam" id="PF01512"/>
    </source>
</evidence>
<dbReference type="SUPFAM" id="SSF46548">
    <property type="entry name" value="alpha-helical ferredoxin"/>
    <property type="match status" value="1"/>
</dbReference>
<evidence type="ECO:0000259" key="9">
    <source>
        <dbReference type="Pfam" id="PF10531"/>
    </source>
</evidence>
<accession>A0A7G6E7F9</accession>
<dbReference type="GO" id="GO:0051539">
    <property type="term" value="F:4 iron, 4 sulfur cluster binding"/>
    <property type="evidence" value="ECO:0007669"/>
    <property type="project" value="UniProtKB-KW"/>
</dbReference>
<dbReference type="GO" id="GO:0046872">
    <property type="term" value="F:metal ion binding"/>
    <property type="evidence" value="ECO:0007669"/>
    <property type="project" value="UniProtKB-KW"/>
</dbReference>
<dbReference type="InterPro" id="IPR009051">
    <property type="entry name" value="Helical_ferredxn"/>
</dbReference>
<dbReference type="AlphaFoldDB" id="A0A7G6E7F9"/>
<dbReference type="PIRSF" id="PIRSF036408">
    <property type="entry name" value="PduS_prd"/>
    <property type="match status" value="1"/>
</dbReference>
<evidence type="ECO:0000313" key="12">
    <source>
        <dbReference type="Proteomes" id="UP000515847"/>
    </source>
</evidence>
<feature type="domain" description="NADH-ubiquinone oxidoreductase 51kDa subunit FMN-binding" evidence="8">
    <location>
        <begin position="8"/>
        <end position="148"/>
    </location>
</feature>